<gene>
    <name evidence="1" type="ORF">Amon02_000543200</name>
</gene>
<name>A0ACB5T7W7_AMBMO</name>
<reference evidence="1" key="1">
    <citation type="submission" date="2023-04" db="EMBL/GenBank/DDBJ databases">
        <title>Ambrosiozyma monospora NBRC 10751.</title>
        <authorList>
            <person name="Ichikawa N."/>
            <person name="Sato H."/>
            <person name="Tonouchi N."/>
        </authorList>
    </citation>
    <scope>NUCLEOTIDE SEQUENCE</scope>
    <source>
        <strain evidence="1">NBRC 10751</strain>
    </source>
</reference>
<dbReference type="EMBL" id="BSXS01003988">
    <property type="protein sequence ID" value="GME82291.1"/>
    <property type="molecule type" value="Genomic_DNA"/>
</dbReference>
<comment type="caution">
    <text evidence="1">The sequence shown here is derived from an EMBL/GenBank/DDBJ whole genome shotgun (WGS) entry which is preliminary data.</text>
</comment>
<accession>A0ACB5T7W7</accession>
<evidence type="ECO:0000313" key="1">
    <source>
        <dbReference type="EMBL" id="GME82291.1"/>
    </source>
</evidence>
<keyword evidence="2" id="KW-1185">Reference proteome</keyword>
<sequence>MAWSPTLSTSGAESDWQDLVSHCSDSSSGVGGIECVSVGISTILASAIQYGLYINGSSSNFEYSDGSVSLDLGSASSGTKTFQNVTLAYQNANLFSLDFDYDDSVVEVKASIHPDSYTTSSSSSSTSSSDAVLAYNFNVTHVESNSPKYDWTTLYDSVKTNLGGLAAYGHNQVAVIDTNNMIPGEWKVLFGVGNLVLNSFQTSESTDADDHPFYALARR</sequence>
<proteinExistence type="predicted"/>
<organism evidence="1 2">
    <name type="scientific">Ambrosiozyma monospora</name>
    <name type="common">Yeast</name>
    <name type="synonym">Endomycopsis monosporus</name>
    <dbReference type="NCBI Taxonomy" id="43982"/>
    <lineage>
        <taxon>Eukaryota</taxon>
        <taxon>Fungi</taxon>
        <taxon>Dikarya</taxon>
        <taxon>Ascomycota</taxon>
        <taxon>Saccharomycotina</taxon>
        <taxon>Pichiomycetes</taxon>
        <taxon>Pichiales</taxon>
        <taxon>Pichiaceae</taxon>
        <taxon>Ambrosiozyma</taxon>
    </lineage>
</organism>
<protein>
    <submittedName>
        <fullName evidence="1">Unnamed protein product</fullName>
    </submittedName>
</protein>
<evidence type="ECO:0000313" key="2">
    <source>
        <dbReference type="Proteomes" id="UP001165064"/>
    </source>
</evidence>
<dbReference type="Proteomes" id="UP001165064">
    <property type="component" value="Unassembled WGS sequence"/>
</dbReference>